<gene>
    <name evidence="8" type="ORF">BZL29_3548</name>
</gene>
<dbReference type="InterPro" id="IPR036322">
    <property type="entry name" value="WD40_repeat_dom_sf"/>
</dbReference>
<dbReference type="InterPro" id="IPR001680">
    <property type="entry name" value="WD40_rpt"/>
</dbReference>
<dbReference type="PROSITE" id="PS00678">
    <property type="entry name" value="WD_REPEATS_1"/>
    <property type="match status" value="2"/>
</dbReference>
<evidence type="ECO:0000256" key="1">
    <source>
        <dbReference type="ARBA" id="ARBA00022574"/>
    </source>
</evidence>
<feature type="repeat" description="WD" evidence="3">
    <location>
        <begin position="395"/>
        <end position="439"/>
    </location>
</feature>
<dbReference type="EMBL" id="MVBN01000003">
    <property type="protein sequence ID" value="OOK77658.1"/>
    <property type="molecule type" value="Genomic_DNA"/>
</dbReference>
<dbReference type="InterPro" id="IPR049052">
    <property type="entry name" value="nSTAND1"/>
</dbReference>
<feature type="repeat" description="WD" evidence="3">
    <location>
        <begin position="490"/>
        <end position="531"/>
    </location>
</feature>
<dbReference type="InterPro" id="IPR019775">
    <property type="entry name" value="WD40_repeat_CS"/>
</dbReference>
<keyword evidence="6" id="KW-0812">Transmembrane</keyword>
<comment type="caution">
    <text evidence="8">The sequence shown here is derived from an EMBL/GenBank/DDBJ whole genome shotgun (WGS) entry which is preliminary data.</text>
</comment>
<evidence type="ECO:0000259" key="7">
    <source>
        <dbReference type="Pfam" id="PF20703"/>
    </source>
</evidence>
<keyword evidence="2" id="KW-0677">Repeat</keyword>
<dbReference type="SMART" id="SM00320">
    <property type="entry name" value="WD40"/>
    <property type="match status" value="6"/>
</dbReference>
<dbReference type="PROSITE" id="PS50082">
    <property type="entry name" value="WD_REPEATS_2"/>
    <property type="match status" value="5"/>
</dbReference>
<dbReference type="SUPFAM" id="SSF50978">
    <property type="entry name" value="WD40 repeat-like"/>
    <property type="match status" value="1"/>
</dbReference>
<dbReference type="InterPro" id="IPR050349">
    <property type="entry name" value="WD_LIS1/nudF_dynein_reg"/>
</dbReference>
<evidence type="ECO:0000256" key="5">
    <source>
        <dbReference type="SAM" id="MobiDB-lite"/>
    </source>
</evidence>
<dbReference type="PANTHER" id="PTHR44129">
    <property type="entry name" value="WD REPEAT-CONTAINING PROTEIN POP1"/>
    <property type="match status" value="1"/>
</dbReference>
<feature type="region of interest" description="Disordered" evidence="5">
    <location>
        <begin position="600"/>
        <end position="628"/>
    </location>
</feature>
<dbReference type="Pfam" id="PF00400">
    <property type="entry name" value="WD40"/>
    <property type="match status" value="7"/>
</dbReference>
<feature type="coiled-coil region" evidence="4">
    <location>
        <begin position="176"/>
        <end position="203"/>
    </location>
</feature>
<evidence type="ECO:0000313" key="9">
    <source>
        <dbReference type="Proteomes" id="UP000188532"/>
    </source>
</evidence>
<feature type="transmembrane region" description="Helical" evidence="6">
    <location>
        <begin position="216"/>
        <end position="237"/>
    </location>
</feature>
<proteinExistence type="predicted"/>
<evidence type="ECO:0000256" key="6">
    <source>
        <dbReference type="SAM" id="Phobius"/>
    </source>
</evidence>
<name>A0A1V3XEX3_MYCKA</name>
<evidence type="ECO:0000256" key="2">
    <source>
        <dbReference type="ARBA" id="ARBA00022737"/>
    </source>
</evidence>
<dbReference type="Pfam" id="PF20703">
    <property type="entry name" value="nSTAND1"/>
    <property type="match status" value="1"/>
</dbReference>
<feature type="repeat" description="WD" evidence="3">
    <location>
        <begin position="533"/>
        <end position="574"/>
    </location>
</feature>
<keyword evidence="4" id="KW-0175">Coiled coil</keyword>
<keyword evidence="1 3" id="KW-0853">WD repeat</keyword>
<feature type="repeat" description="WD" evidence="3">
    <location>
        <begin position="309"/>
        <end position="350"/>
    </location>
</feature>
<keyword evidence="6" id="KW-0472">Membrane</keyword>
<feature type="repeat" description="WD" evidence="3">
    <location>
        <begin position="352"/>
        <end position="393"/>
    </location>
</feature>
<evidence type="ECO:0000313" key="8">
    <source>
        <dbReference type="EMBL" id="OOK77658.1"/>
    </source>
</evidence>
<dbReference type="PRINTS" id="PR00320">
    <property type="entry name" value="GPROTEINBRPT"/>
</dbReference>
<reference evidence="8 9" key="1">
    <citation type="submission" date="2017-02" db="EMBL/GenBank/DDBJ databases">
        <title>Complete genome sequences of Mycobacterium kansasii strains isolated from rhesus macaques.</title>
        <authorList>
            <person name="Panda A."/>
            <person name="Nagaraj S."/>
            <person name="Zhao X."/>
            <person name="Tettelin H."/>
            <person name="Detolla L.J."/>
        </authorList>
    </citation>
    <scope>NUCLEOTIDE SEQUENCE [LARGE SCALE GENOMIC DNA]</scope>
    <source>
        <strain evidence="8 9">11-3469</strain>
    </source>
</reference>
<dbReference type="CDD" id="cd00200">
    <property type="entry name" value="WD40"/>
    <property type="match status" value="1"/>
</dbReference>
<dbReference type="Gene3D" id="2.130.10.10">
    <property type="entry name" value="YVTN repeat-like/Quinoprotein amine dehydrogenase"/>
    <property type="match status" value="3"/>
</dbReference>
<dbReference type="Proteomes" id="UP000188532">
    <property type="component" value="Unassembled WGS sequence"/>
</dbReference>
<organism evidence="8 9">
    <name type="scientific">Mycobacterium kansasii</name>
    <dbReference type="NCBI Taxonomy" id="1768"/>
    <lineage>
        <taxon>Bacteria</taxon>
        <taxon>Bacillati</taxon>
        <taxon>Actinomycetota</taxon>
        <taxon>Actinomycetes</taxon>
        <taxon>Mycobacteriales</taxon>
        <taxon>Mycobacteriaceae</taxon>
        <taxon>Mycobacterium</taxon>
    </lineage>
</organism>
<accession>A0A1V3XEX3</accession>
<dbReference type="InterPro" id="IPR020472">
    <property type="entry name" value="WD40_PAC1"/>
</dbReference>
<feature type="domain" description="Novel STAND NTPase 1" evidence="7">
    <location>
        <begin position="6"/>
        <end position="130"/>
    </location>
</feature>
<evidence type="ECO:0000256" key="3">
    <source>
        <dbReference type="PROSITE-ProRule" id="PRU00221"/>
    </source>
</evidence>
<keyword evidence="6" id="KW-1133">Transmembrane helix</keyword>
<dbReference type="STRING" id="1768.B1T50_28810"/>
<dbReference type="PROSITE" id="PS50294">
    <property type="entry name" value="WD_REPEATS_REGION"/>
    <property type="match status" value="4"/>
</dbReference>
<sequence>MSGNDAVNNEIEQILPRDPQQRQTALELLRSAFIPWLVTINPEDHHPMRRVARQADLPEASRPLIDALVEKRLLVRDERDGQAVVEVAPESLLYQWDELAGWLRAERQNLATADDVERNATAWTAHHRDPAWLLTGTRLTDAENLASTTGFRDRLAGARDYLAASRQAENEPVANEERRQAELRQAEERAHFARERQDTAEAHAAELRKRVRILRAVLAGTVVIALIAAIVAVAGFVQANDAKHLAETRNREAIALKLSSQGQAILAGVRAGGDVRAIQQILAAPAIAPSTDISALLTAVVERQSTIKIIPTPDAVFSVAFSPDGLRIASGGADNTLRLWDAATGKPVGAPLTGHTAPVLSVAFSPDGRRIVSGSDDKTLRLWDAATGAPIGAPLTGHTGPVESAGFSPDGRRIVSAGDTIADGTVRLWDSGTGQQIGALLTGNSGPWDSVAFSPDGRRIVSGSGPVGNVGPGTVQVWDADTGQPIGQPLVGGTGPVFSVAFSPDGRRIVSGSADSTVRLWDAGTGQPIGAPLTGHTGAVASVAFSPDGRRIVSGSADSTVRLWDAGTGQPIGVPLTGHTGAVASVAFSPDGGALSPVARTGGAHPPAASRARCSCGTSERASRSVPR</sequence>
<evidence type="ECO:0000256" key="4">
    <source>
        <dbReference type="SAM" id="Coils"/>
    </source>
</evidence>
<dbReference type="AlphaFoldDB" id="A0A1V3XEX3"/>
<dbReference type="InterPro" id="IPR015943">
    <property type="entry name" value="WD40/YVTN_repeat-like_dom_sf"/>
</dbReference>
<protein>
    <submittedName>
        <fullName evidence="8">Nucleoporin Nup120/160 family protein</fullName>
    </submittedName>
</protein>